<comment type="subcellular location">
    <subcellularLocation>
        <location evidence="1">Nucleus</location>
    </subcellularLocation>
</comment>
<comment type="similarity">
    <text evidence="2">Belongs to the SF3B4 family.</text>
</comment>
<evidence type="ECO:0000256" key="3">
    <source>
        <dbReference type="ARBA" id="ARBA00022737"/>
    </source>
</evidence>
<feature type="non-terminal residue" evidence="8">
    <location>
        <position position="205"/>
    </location>
</feature>
<dbReference type="Pfam" id="PF00076">
    <property type="entry name" value="RRM_1"/>
    <property type="match status" value="2"/>
</dbReference>
<dbReference type="GO" id="GO:0005730">
    <property type="term" value="C:nucleolus"/>
    <property type="evidence" value="ECO:0007669"/>
    <property type="project" value="TreeGrafter"/>
</dbReference>
<dbReference type="Gene3D" id="3.30.70.330">
    <property type="match status" value="2"/>
</dbReference>
<evidence type="ECO:0000313" key="9">
    <source>
        <dbReference type="Proteomes" id="UP000095009"/>
    </source>
</evidence>
<dbReference type="CDD" id="cd12334">
    <property type="entry name" value="RRM1_SF3B4"/>
    <property type="match status" value="1"/>
</dbReference>
<dbReference type="InterPro" id="IPR012677">
    <property type="entry name" value="Nucleotide-bd_a/b_plait_sf"/>
</dbReference>
<feature type="domain" description="RRM" evidence="7">
    <location>
        <begin position="100"/>
        <end position="179"/>
    </location>
</feature>
<evidence type="ECO:0000256" key="2">
    <source>
        <dbReference type="ARBA" id="ARBA00008363"/>
    </source>
</evidence>
<dbReference type="GO" id="GO:0005686">
    <property type="term" value="C:U2 snRNP"/>
    <property type="evidence" value="ECO:0007669"/>
    <property type="project" value="TreeGrafter"/>
</dbReference>
<gene>
    <name evidence="8" type="ORF">NADFUDRAFT_13040</name>
</gene>
<keyword evidence="4 6" id="KW-0694">RNA-binding</keyword>
<evidence type="ECO:0000256" key="6">
    <source>
        <dbReference type="PROSITE-ProRule" id="PRU00176"/>
    </source>
</evidence>
<sequence>RRLDSNRNNNDTTVYVGNLDDRVDERLLYELMLQAGPLVNVYLPKDRVNQQHQGYGFAEFVSEKDAIYAANIMNQIKLFGKPLKVNKASADKQKLIDVGADLFVGNLDQMVDEEFLYNTFSSFGQLFEKPRIARDRATNAPKGYAFIKYCDFESSDKAIESLNGQFLMNKEVTVDYALKSGENGKRERHGDTTERLLAQEAKKNN</sequence>
<dbReference type="GO" id="GO:0048026">
    <property type="term" value="P:positive regulation of mRNA splicing, via spliceosome"/>
    <property type="evidence" value="ECO:0007669"/>
    <property type="project" value="TreeGrafter"/>
</dbReference>
<dbReference type="OrthoDB" id="10259687at2759"/>
<name>A0A1E3PN42_9ASCO</name>
<dbReference type="PROSITE" id="PS50102">
    <property type="entry name" value="RRM"/>
    <property type="match status" value="2"/>
</dbReference>
<evidence type="ECO:0000313" key="8">
    <source>
        <dbReference type="EMBL" id="ODQ66738.1"/>
    </source>
</evidence>
<dbReference type="FunFam" id="3.30.70.330:FF:000895">
    <property type="entry name" value="Hsh49p"/>
    <property type="match status" value="1"/>
</dbReference>
<dbReference type="FunFam" id="3.30.70.330:FF:000505">
    <property type="entry name" value="Splicing factor 3B subunit 4"/>
    <property type="match status" value="1"/>
</dbReference>
<dbReference type="InterPro" id="IPR035979">
    <property type="entry name" value="RBD_domain_sf"/>
</dbReference>
<evidence type="ECO:0000259" key="7">
    <source>
        <dbReference type="PROSITE" id="PS50102"/>
    </source>
</evidence>
<dbReference type="SUPFAM" id="SSF54928">
    <property type="entry name" value="RNA-binding domain, RBD"/>
    <property type="match status" value="1"/>
</dbReference>
<proteinExistence type="inferred from homology"/>
<keyword evidence="9" id="KW-1185">Reference proteome</keyword>
<dbReference type="SMART" id="SM00360">
    <property type="entry name" value="RRM"/>
    <property type="match status" value="2"/>
</dbReference>
<dbReference type="InterPro" id="IPR052084">
    <property type="entry name" value="SF3B4_spliceosome_assoc"/>
</dbReference>
<dbReference type="EMBL" id="KV454408">
    <property type="protein sequence ID" value="ODQ66738.1"/>
    <property type="molecule type" value="Genomic_DNA"/>
</dbReference>
<accession>A0A1E3PN42</accession>
<organism evidence="8 9">
    <name type="scientific">Nadsonia fulvescens var. elongata DSM 6958</name>
    <dbReference type="NCBI Taxonomy" id="857566"/>
    <lineage>
        <taxon>Eukaryota</taxon>
        <taxon>Fungi</taxon>
        <taxon>Dikarya</taxon>
        <taxon>Ascomycota</taxon>
        <taxon>Saccharomycotina</taxon>
        <taxon>Dipodascomycetes</taxon>
        <taxon>Dipodascales</taxon>
        <taxon>Dipodascales incertae sedis</taxon>
        <taxon>Nadsonia</taxon>
    </lineage>
</organism>
<dbReference type="InterPro" id="IPR034158">
    <property type="entry name" value="SF3B4_RRM1"/>
</dbReference>
<keyword evidence="3" id="KW-0677">Repeat</keyword>
<reference evidence="8 9" key="1">
    <citation type="journal article" date="2016" name="Proc. Natl. Acad. Sci. U.S.A.">
        <title>Comparative genomics of biotechnologically important yeasts.</title>
        <authorList>
            <person name="Riley R."/>
            <person name="Haridas S."/>
            <person name="Wolfe K.H."/>
            <person name="Lopes M.R."/>
            <person name="Hittinger C.T."/>
            <person name="Goeker M."/>
            <person name="Salamov A.A."/>
            <person name="Wisecaver J.H."/>
            <person name="Long T.M."/>
            <person name="Calvey C.H."/>
            <person name="Aerts A.L."/>
            <person name="Barry K.W."/>
            <person name="Choi C."/>
            <person name="Clum A."/>
            <person name="Coughlan A.Y."/>
            <person name="Deshpande S."/>
            <person name="Douglass A.P."/>
            <person name="Hanson S.J."/>
            <person name="Klenk H.-P."/>
            <person name="LaButti K.M."/>
            <person name="Lapidus A."/>
            <person name="Lindquist E.A."/>
            <person name="Lipzen A.M."/>
            <person name="Meier-Kolthoff J.P."/>
            <person name="Ohm R.A."/>
            <person name="Otillar R.P."/>
            <person name="Pangilinan J.L."/>
            <person name="Peng Y."/>
            <person name="Rokas A."/>
            <person name="Rosa C.A."/>
            <person name="Scheuner C."/>
            <person name="Sibirny A.A."/>
            <person name="Slot J.C."/>
            <person name="Stielow J.B."/>
            <person name="Sun H."/>
            <person name="Kurtzman C.P."/>
            <person name="Blackwell M."/>
            <person name="Grigoriev I.V."/>
            <person name="Jeffries T.W."/>
        </authorList>
    </citation>
    <scope>NUCLEOTIDE SEQUENCE [LARGE SCALE GENOMIC DNA]</scope>
    <source>
        <strain evidence="8 9">DSM 6958</strain>
    </source>
</reference>
<dbReference type="GO" id="GO:0071011">
    <property type="term" value="C:precatalytic spliceosome"/>
    <property type="evidence" value="ECO:0007669"/>
    <property type="project" value="TreeGrafter"/>
</dbReference>
<dbReference type="PANTHER" id="PTHR48030">
    <property type="entry name" value="SPLICING FACTOR 3B SUBUNIT 4"/>
    <property type="match status" value="1"/>
</dbReference>
<protein>
    <submittedName>
        <fullName evidence="8">RNA-binding domain-containing protein</fullName>
    </submittedName>
</protein>
<feature type="domain" description="RRM" evidence="7">
    <location>
        <begin position="12"/>
        <end position="90"/>
    </location>
</feature>
<dbReference type="Proteomes" id="UP000095009">
    <property type="component" value="Unassembled WGS sequence"/>
</dbReference>
<dbReference type="GO" id="GO:0003723">
    <property type="term" value="F:RNA binding"/>
    <property type="evidence" value="ECO:0007669"/>
    <property type="project" value="UniProtKB-UniRule"/>
</dbReference>
<dbReference type="AlphaFoldDB" id="A0A1E3PN42"/>
<evidence type="ECO:0000256" key="4">
    <source>
        <dbReference type="ARBA" id="ARBA00022884"/>
    </source>
</evidence>
<evidence type="ECO:0000256" key="5">
    <source>
        <dbReference type="ARBA" id="ARBA00023242"/>
    </source>
</evidence>
<dbReference type="STRING" id="857566.A0A1E3PN42"/>
<dbReference type="PANTHER" id="PTHR48030:SF3">
    <property type="entry name" value="SPLICING FACTOR 3B SUBUNIT 4"/>
    <property type="match status" value="1"/>
</dbReference>
<feature type="non-terminal residue" evidence="8">
    <location>
        <position position="1"/>
    </location>
</feature>
<evidence type="ECO:0000256" key="1">
    <source>
        <dbReference type="ARBA" id="ARBA00004123"/>
    </source>
</evidence>
<dbReference type="GO" id="GO:0000398">
    <property type="term" value="P:mRNA splicing, via spliceosome"/>
    <property type="evidence" value="ECO:0007669"/>
    <property type="project" value="UniProtKB-ARBA"/>
</dbReference>
<dbReference type="InterPro" id="IPR000504">
    <property type="entry name" value="RRM_dom"/>
</dbReference>
<keyword evidence="5" id="KW-0539">Nucleus</keyword>